<dbReference type="AlphaFoldDB" id="A0A3P3XLF5"/>
<dbReference type="CDD" id="cd00211">
    <property type="entry name" value="PTS_IIA_fru"/>
    <property type="match status" value="1"/>
</dbReference>
<dbReference type="Gene3D" id="3.40.930.10">
    <property type="entry name" value="Mannitol-specific EII, Chain A"/>
    <property type="match status" value="1"/>
</dbReference>
<feature type="domain" description="PTS EIIA type-2" evidence="1">
    <location>
        <begin position="5"/>
        <end position="149"/>
    </location>
</feature>
<evidence type="ECO:0000259" key="1">
    <source>
        <dbReference type="PROSITE" id="PS51094"/>
    </source>
</evidence>
<dbReference type="PANTHER" id="PTHR47738:SF1">
    <property type="entry name" value="NITROGEN REGULATORY PROTEIN"/>
    <property type="match status" value="1"/>
</dbReference>
<dbReference type="EMBL" id="FWDM01000028">
    <property type="protein sequence ID" value="SLM14575.1"/>
    <property type="molecule type" value="Genomic_DNA"/>
</dbReference>
<evidence type="ECO:0000313" key="2">
    <source>
        <dbReference type="EMBL" id="SLM14575.1"/>
    </source>
</evidence>
<name>A0A3P3XLF5_9SPIR</name>
<dbReference type="GO" id="GO:0030295">
    <property type="term" value="F:protein kinase activator activity"/>
    <property type="evidence" value="ECO:0007669"/>
    <property type="project" value="TreeGrafter"/>
</dbReference>
<dbReference type="InterPro" id="IPR002178">
    <property type="entry name" value="PTS_EIIA_type-2_dom"/>
</dbReference>
<sequence>MPLQELILQHDVWYLTDAESMQEALGALVKTVDLPEGLDREALLDALLAREDLASTAIGNGIAIPHVRRFGSESLQHDIVVVAYLFAPVDWKALDGIPVHTLFLVLAKDEASHLQLLAEIAHVASDESFVAFLKTMPDRAALVERIQKIEQLD</sequence>
<dbReference type="SUPFAM" id="SSF55804">
    <property type="entry name" value="Phoshotransferase/anion transport protein"/>
    <property type="match status" value="1"/>
</dbReference>
<reference evidence="2" key="1">
    <citation type="submission" date="2017-02" db="EMBL/GenBank/DDBJ databases">
        <authorList>
            <person name="Regsiter A."/>
            <person name="William W."/>
        </authorList>
    </citation>
    <scope>NUCLEOTIDE SEQUENCE</scope>
    <source>
        <strain evidence="2">Bib</strain>
    </source>
</reference>
<dbReference type="Pfam" id="PF00359">
    <property type="entry name" value="PTS_EIIA_2"/>
    <property type="match status" value="1"/>
</dbReference>
<protein>
    <recommendedName>
        <fullName evidence="1">PTS EIIA type-2 domain-containing protein</fullName>
    </recommendedName>
</protein>
<dbReference type="PANTHER" id="PTHR47738">
    <property type="entry name" value="PTS SYSTEM FRUCTOSE-LIKE EIIA COMPONENT-RELATED"/>
    <property type="match status" value="1"/>
</dbReference>
<accession>A0A3P3XLF5</accession>
<dbReference type="PROSITE" id="PS51094">
    <property type="entry name" value="PTS_EIIA_TYPE_2"/>
    <property type="match status" value="1"/>
</dbReference>
<dbReference type="InterPro" id="IPR051541">
    <property type="entry name" value="PTS_SugarTrans_NitroReg"/>
</dbReference>
<organism evidence="2">
    <name type="scientific">uncultured spirochete</name>
    <dbReference type="NCBI Taxonomy" id="156406"/>
    <lineage>
        <taxon>Bacteria</taxon>
        <taxon>Pseudomonadati</taxon>
        <taxon>Spirochaetota</taxon>
        <taxon>Spirochaetia</taxon>
        <taxon>Spirochaetales</taxon>
        <taxon>environmental samples</taxon>
    </lineage>
</organism>
<proteinExistence type="predicted"/>
<gene>
    <name evidence="2" type="ORF">SPIROBIBN47_340056</name>
</gene>
<dbReference type="InterPro" id="IPR016152">
    <property type="entry name" value="PTrfase/Anion_transptr"/>
</dbReference>